<organism evidence="7 8">
    <name type="scientific">Hucho hucho</name>
    <name type="common">huchen</name>
    <dbReference type="NCBI Taxonomy" id="62062"/>
    <lineage>
        <taxon>Eukaryota</taxon>
        <taxon>Metazoa</taxon>
        <taxon>Chordata</taxon>
        <taxon>Craniata</taxon>
        <taxon>Vertebrata</taxon>
        <taxon>Euteleostomi</taxon>
        <taxon>Actinopterygii</taxon>
        <taxon>Neopterygii</taxon>
        <taxon>Teleostei</taxon>
        <taxon>Protacanthopterygii</taxon>
        <taxon>Salmoniformes</taxon>
        <taxon>Salmonidae</taxon>
        <taxon>Salmoninae</taxon>
        <taxon>Hucho</taxon>
    </lineage>
</organism>
<reference evidence="7" key="3">
    <citation type="submission" date="2025-09" db="UniProtKB">
        <authorList>
            <consortium name="Ensembl"/>
        </authorList>
    </citation>
    <scope>IDENTIFICATION</scope>
</reference>
<feature type="domain" description="Anaphase-promoting complex subunit 4 long" evidence="6">
    <location>
        <begin position="88"/>
        <end position="118"/>
    </location>
</feature>
<evidence type="ECO:0000313" key="8">
    <source>
        <dbReference type="Proteomes" id="UP000314982"/>
    </source>
</evidence>
<keyword evidence="4" id="KW-0833">Ubl conjugation pathway</keyword>
<evidence type="ECO:0000256" key="3">
    <source>
        <dbReference type="ARBA" id="ARBA00022776"/>
    </source>
</evidence>
<dbReference type="GO" id="GO:0070979">
    <property type="term" value="P:protein K11-linked ubiquitination"/>
    <property type="evidence" value="ECO:0007669"/>
    <property type="project" value="TreeGrafter"/>
</dbReference>
<evidence type="ECO:0000256" key="2">
    <source>
        <dbReference type="ARBA" id="ARBA00022618"/>
    </source>
</evidence>
<dbReference type="GO" id="GO:0005680">
    <property type="term" value="C:anaphase-promoting complex"/>
    <property type="evidence" value="ECO:0007669"/>
    <property type="project" value="InterPro"/>
</dbReference>
<evidence type="ECO:0000256" key="1">
    <source>
        <dbReference type="ARBA" id="ARBA00016067"/>
    </source>
</evidence>
<dbReference type="InterPro" id="IPR024789">
    <property type="entry name" value="APC4"/>
</dbReference>
<proteinExistence type="predicted"/>
<dbReference type="GO" id="GO:0051301">
    <property type="term" value="P:cell division"/>
    <property type="evidence" value="ECO:0007669"/>
    <property type="project" value="UniProtKB-KW"/>
</dbReference>
<evidence type="ECO:0000259" key="6">
    <source>
        <dbReference type="Pfam" id="PF12896"/>
    </source>
</evidence>
<keyword evidence="3" id="KW-0498">Mitosis</keyword>
<dbReference type="PANTHER" id="PTHR13260">
    <property type="entry name" value="ANAPHASE PROMOTING COMPLEX SUBUNIT 4 APC4"/>
    <property type="match status" value="1"/>
</dbReference>
<keyword evidence="8" id="KW-1185">Reference proteome</keyword>
<dbReference type="GO" id="GO:0034399">
    <property type="term" value="C:nuclear periphery"/>
    <property type="evidence" value="ECO:0007669"/>
    <property type="project" value="TreeGrafter"/>
</dbReference>
<keyword evidence="2" id="KW-0132">Cell division</keyword>
<dbReference type="AlphaFoldDB" id="A0A4W5KJD0"/>
<reference evidence="7" key="2">
    <citation type="submission" date="2025-08" db="UniProtKB">
        <authorList>
            <consortium name="Ensembl"/>
        </authorList>
    </citation>
    <scope>IDENTIFICATION</scope>
</reference>
<protein>
    <recommendedName>
        <fullName evidence="1">Anaphase-promoting complex subunit 4</fullName>
    </recommendedName>
</protein>
<name>A0A4W5KJD0_9TELE</name>
<dbReference type="Ensembl" id="ENSHHUT00000010851.1">
    <property type="protein sequence ID" value="ENSHHUP00000010515.1"/>
    <property type="gene ID" value="ENSHHUG00000006430.1"/>
</dbReference>
<dbReference type="PANTHER" id="PTHR13260:SF0">
    <property type="entry name" value="ANAPHASE-PROMOTING COMPLEX SUBUNIT 4"/>
    <property type="match status" value="1"/>
</dbReference>
<dbReference type="Proteomes" id="UP000314982">
    <property type="component" value="Unassembled WGS sequence"/>
</dbReference>
<reference evidence="8" key="1">
    <citation type="submission" date="2018-06" db="EMBL/GenBank/DDBJ databases">
        <title>Genome assembly of Danube salmon.</title>
        <authorList>
            <person name="Macqueen D.J."/>
            <person name="Gundappa M.K."/>
        </authorList>
    </citation>
    <scope>NUCLEOTIDE SEQUENCE [LARGE SCALE GENOMIC DNA]</scope>
</reference>
<evidence type="ECO:0000313" key="7">
    <source>
        <dbReference type="Ensembl" id="ENSHHUP00000010515.1"/>
    </source>
</evidence>
<feature type="domain" description="Anaphase-promoting complex subunit 4 long" evidence="6">
    <location>
        <begin position="1"/>
        <end position="85"/>
    </location>
</feature>
<evidence type="ECO:0000256" key="4">
    <source>
        <dbReference type="ARBA" id="ARBA00022786"/>
    </source>
</evidence>
<dbReference type="InterPro" id="IPR024790">
    <property type="entry name" value="APC4_long_dom"/>
</dbReference>
<evidence type="ECO:0000256" key="5">
    <source>
        <dbReference type="ARBA" id="ARBA00023306"/>
    </source>
</evidence>
<sequence>MCEAWEDILMQMALRLTKFVQNTSTQVQDEFLELLLWGRSSPELQALLMNQLTVKLKKLGQSIETSYSSIQKLVISHLQSGSEALKDNKFLQVIDKSMKNFKAFFRWLCVAMLRMSEDHVPPELNKNERAV</sequence>
<dbReference type="GO" id="GO:0031145">
    <property type="term" value="P:anaphase-promoting complex-dependent catabolic process"/>
    <property type="evidence" value="ECO:0007669"/>
    <property type="project" value="InterPro"/>
</dbReference>
<accession>A0A4W5KJD0</accession>
<dbReference type="Pfam" id="PF12896">
    <property type="entry name" value="ANAPC4"/>
    <property type="match status" value="2"/>
</dbReference>
<keyword evidence="5" id="KW-0131">Cell cycle</keyword>